<dbReference type="PRINTS" id="PR00142">
    <property type="entry name" value="RECA"/>
</dbReference>
<comment type="similarity">
    <text evidence="1 7">Belongs to the RecA family.</text>
</comment>
<evidence type="ECO:0000313" key="10">
    <source>
        <dbReference type="EMBL" id="URD87363.1"/>
    </source>
</evidence>
<accession>A0A9E7F4R7</accession>
<keyword evidence="5" id="KW-0233">DNA recombination</keyword>
<feature type="domain" description="RecA family profile 2" evidence="9">
    <location>
        <begin position="764"/>
        <end position="839"/>
    </location>
</feature>
<dbReference type="InterPro" id="IPR027417">
    <property type="entry name" value="P-loop_NTPase"/>
</dbReference>
<dbReference type="GO" id="GO:0140664">
    <property type="term" value="F:ATP-dependent DNA damage sensor activity"/>
    <property type="evidence" value="ECO:0007669"/>
    <property type="project" value="InterPro"/>
</dbReference>
<dbReference type="InterPro" id="IPR049261">
    <property type="entry name" value="RecA-like_C"/>
</dbReference>
<dbReference type="PANTHER" id="PTHR45900:SF1">
    <property type="entry name" value="MITOCHONDRIAL DNA REPAIR PROTEIN RECA HOMOLOG-RELATED"/>
    <property type="match status" value="1"/>
</dbReference>
<gene>
    <name evidence="10" type="ORF">MUK42_27929</name>
</gene>
<dbReference type="InterPro" id="IPR023400">
    <property type="entry name" value="RecA_C_sf"/>
</dbReference>
<keyword evidence="11" id="KW-1185">Reference proteome</keyword>
<dbReference type="Pfam" id="PF00154">
    <property type="entry name" value="RecA_N"/>
    <property type="match status" value="1"/>
</dbReference>
<dbReference type="OrthoDB" id="10258156at2759"/>
<organism evidence="10 11">
    <name type="scientific">Musa troglodytarum</name>
    <name type="common">fe'i banana</name>
    <dbReference type="NCBI Taxonomy" id="320322"/>
    <lineage>
        <taxon>Eukaryota</taxon>
        <taxon>Viridiplantae</taxon>
        <taxon>Streptophyta</taxon>
        <taxon>Embryophyta</taxon>
        <taxon>Tracheophyta</taxon>
        <taxon>Spermatophyta</taxon>
        <taxon>Magnoliopsida</taxon>
        <taxon>Liliopsida</taxon>
        <taxon>Zingiberales</taxon>
        <taxon>Musaceae</taxon>
        <taxon>Musa</taxon>
    </lineage>
</organism>
<dbReference type="HAMAP" id="MF_00268">
    <property type="entry name" value="RecA"/>
    <property type="match status" value="1"/>
</dbReference>
<dbReference type="CDD" id="cd00983">
    <property type="entry name" value="RecA"/>
    <property type="match status" value="1"/>
</dbReference>
<dbReference type="FunFam" id="3.40.50.300:FF:000087">
    <property type="entry name" value="Recombinase RecA"/>
    <property type="match status" value="1"/>
</dbReference>
<feature type="domain" description="RecA family profile 1" evidence="8">
    <location>
        <begin position="601"/>
        <end position="759"/>
    </location>
</feature>
<dbReference type="SUPFAM" id="SSF53335">
    <property type="entry name" value="S-adenosyl-L-methionine-dependent methyltransferases"/>
    <property type="match status" value="1"/>
</dbReference>
<evidence type="ECO:0000313" key="11">
    <source>
        <dbReference type="Proteomes" id="UP001055439"/>
    </source>
</evidence>
<dbReference type="GO" id="GO:0006310">
    <property type="term" value="P:DNA recombination"/>
    <property type="evidence" value="ECO:0007669"/>
    <property type="project" value="UniProtKB-KW"/>
</dbReference>
<keyword evidence="3 7" id="KW-0067">ATP-binding</keyword>
<dbReference type="Pfam" id="PF21096">
    <property type="entry name" value="RecA_C"/>
    <property type="match status" value="1"/>
</dbReference>
<dbReference type="InterPro" id="IPR020588">
    <property type="entry name" value="RecA_ATP-bd"/>
</dbReference>
<evidence type="ECO:0000259" key="9">
    <source>
        <dbReference type="PROSITE" id="PS50163"/>
    </source>
</evidence>
<dbReference type="EMBL" id="CP097504">
    <property type="protein sequence ID" value="URD87363.1"/>
    <property type="molecule type" value="Genomic_DNA"/>
</dbReference>
<dbReference type="PROSITE" id="PS50163">
    <property type="entry name" value="RECA_3"/>
    <property type="match status" value="1"/>
</dbReference>
<evidence type="ECO:0000259" key="8">
    <source>
        <dbReference type="PROSITE" id="PS50162"/>
    </source>
</evidence>
<evidence type="ECO:0000256" key="6">
    <source>
        <dbReference type="ARBA" id="ARBA00056887"/>
    </source>
</evidence>
<evidence type="ECO:0000256" key="4">
    <source>
        <dbReference type="ARBA" id="ARBA00023125"/>
    </source>
</evidence>
<evidence type="ECO:0000256" key="1">
    <source>
        <dbReference type="ARBA" id="ARBA00009391"/>
    </source>
</evidence>
<dbReference type="InterPro" id="IPR003593">
    <property type="entry name" value="AAA+_ATPase"/>
</dbReference>
<dbReference type="InterPro" id="IPR020584">
    <property type="entry name" value="DNA_recomb/repair_RecA_CS"/>
</dbReference>
<dbReference type="AlphaFoldDB" id="A0A9E7F4R7"/>
<dbReference type="InterPro" id="IPR020587">
    <property type="entry name" value="RecA_monomer-monomer_interface"/>
</dbReference>
<keyword evidence="4" id="KW-0238">DNA-binding</keyword>
<evidence type="ECO:0000256" key="3">
    <source>
        <dbReference type="ARBA" id="ARBA00022840"/>
    </source>
</evidence>
<dbReference type="SMART" id="SM00382">
    <property type="entry name" value="AAA"/>
    <property type="match status" value="1"/>
</dbReference>
<sequence>MAAHPRRYCCETAAETLEWMNAIADFIRPYKPLLDAHVVNFFKDRLWELVDDQWMDCLRKESVDALLKLPSGSAQEYWPESLKQFLCNLRSLVLPRERELMHQMLPNLHVASLGTVLAQGMNLKKKHEVEILAAVVSWIAHDSGAETIIDVGSGQGYLAQALSFQYQHPVIAIDASLHHANVTNARAERIKKHYAAKKSSPHLKVPRTITCNILSSEALTDLSITSLCEDNTEESTGCGNRSEFGDSESSKPSVAKAINLYNKQQHSSAFFVLAGLHACGDLSVNMLRSFVGCEQVRALIGIGCCYNLLSEDCLEKTDNSCGFPISNAAKLYSLVLGKNARDLACQSAERWRILTADAALQNFDVHAFRAAFQLVLDKYFPEILVSSPSIGRQGKALRRQQCRRLRESELCCKETSSKEFIFSNVVDDRCSFFQVSGKLSCSYAKGCQEFDVQGSNNYLPFKEFCKSGLTRLGCMFSEDIDLLEIWKEAQPYSSLIEVPILFLVLSVMGSLKAHPPRANPLLLSPSSLRVPAPLSCSLPIIPRRPTKLRCEFELKGNGALPGDADPRAADRLKALETAMNDINSSFGRGSVTRLGSAGGALVETFPSGCLTLDFALGGGLPKGRVVEIYGPESSGKTTLALHAIAEIQKLGGNAMLVDAEHAFDPAYSSALGVDIENLIVCQPDNGEMALEIADRMCRSGAIDLICIDSVSALTPRAEIEGEIGMQQIGLQARLMSQALRKMSGNASKAGCTLIFLNQIRYKIGVFYGNPEVTSGGIALKFFASLRLEIRSIGKIKSAKGDEDVGIRVRVRVQKSKVSRPYKQAEFEIIFGEGVSRLGCLLDCAELMDVVVKRGSWYSYGDNRLGQGREKALQYLTENPVICNEVEKAVRSMMMDGSRHMSFLAFGQLSAAEEEQT</sequence>
<keyword evidence="2 7" id="KW-0547">Nucleotide-binding</keyword>
<dbReference type="Proteomes" id="UP001055439">
    <property type="component" value="Chromosome 2"/>
</dbReference>
<dbReference type="PROSITE" id="PS50162">
    <property type="entry name" value="RECA_2"/>
    <property type="match status" value="1"/>
</dbReference>
<dbReference type="Gene3D" id="3.40.50.300">
    <property type="entry name" value="P-loop containing nucleotide triphosphate hydrolases"/>
    <property type="match status" value="1"/>
</dbReference>
<proteinExistence type="inferred from homology"/>
<dbReference type="InterPro" id="IPR029063">
    <property type="entry name" value="SAM-dependent_MTases_sf"/>
</dbReference>
<dbReference type="InterPro" id="IPR025714">
    <property type="entry name" value="Methyltranfer_dom"/>
</dbReference>
<evidence type="ECO:0000256" key="5">
    <source>
        <dbReference type="ARBA" id="ARBA00023172"/>
    </source>
</evidence>
<dbReference type="NCBIfam" id="TIGR02012">
    <property type="entry name" value="tigrfam_recA"/>
    <property type="match status" value="1"/>
</dbReference>
<dbReference type="GO" id="GO:0005524">
    <property type="term" value="F:ATP binding"/>
    <property type="evidence" value="ECO:0007669"/>
    <property type="project" value="UniProtKB-KW"/>
</dbReference>
<dbReference type="GO" id="GO:0006281">
    <property type="term" value="P:DNA repair"/>
    <property type="evidence" value="ECO:0007669"/>
    <property type="project" value="InterPro"/>
</dbReference>
<dbReference type="PROSITE" id="PS00321">
    <property type="entry name" value="RECA_1"/>
    <property type="match status" value="1"/>
</dbReference>
<dbReference type="Pfam" id="PF13679">
    <property type="entry name" value="Methyltransf_32"/>
    <property type="match status" value="1"/>
</dbReference>
<evidence type="ECO:0000256" key="2">
    <source>
        <dbReference type="ARBA" id="ARBA00022741"/>
    </source>
</evidence>
<dbReference type="InterPro" id="IPR049428">
    <property type="entry name" value="RecA-like_N"/>
</dbReference>
<dbReference type="PANTHER" id="PTHR45900">
    <property type="entry name" value="RECA"/>
    <property type="match status" value="1"/>
</dbReference>
<dbReference type="SUPFAM" id="SSF52540">
    <property type="entry name" value="P-loop containing nucleoside triphosphate hydrolases"/>
    <property type="match status" value="1"/>
</dbReference>
<reference evidence="10" key="1">
    <citation type="submission" date="2022-05" db="EMBL/GenBank/DDBJ databases">
        <title>The Musa troglodytarum L. genome provides insights into the mechanism of non-climacteric behaviour and enrichment of carotenoids.</title>
        <authorList>
            <person name="Wang J."/>
        </authorList>
    </citation>
    <scope>NUCLEOTIDE SEQUENCE</scope>
    <source>
        <tissue evidence="10">Leaf</tissue>
    </source>
</reference>
<comment type="function">
    <text evidence="6">Involved in recombination ability and DNA strand transfer activity.</text>
</comment>
<dbReference type="SUPFAM" id="SSF54752">
    <property type="entry name" value="RecA protein, C-terminal domain"/>
    <property type="match status" value="1"/>
</dbReference>
<protein>
    <submittedName>
        <fullName evidence="10">Ribosomal RNA adenine dimethylase domain containing 1</fullName>
    </submittedName>
</protein>
<dbReference type="InterPro" id="IPR013765">
    <property type="entry name" value="DNA_recomb/repair_RecA"/>
</dbReference>
<name>A0A9E7F4R7_9LILI</name>
<evidence type="ECO:0000256" key="7">
    <source>
        <dbReference type="RuleBase" id="RU003422"/>
    </source>
</evidence>
<dbReference type="GO" id="GO:0003697">
    <property type="term" value="F:single-stranded DNA binding"/>
    <property type="evidence" value="ECO:0007669"/>
    <property type="project" value="InterPro"/>
</dbReference>